<evidence type="ECO:0000256" key="1">
    <source>
        <dbReference type="SAM" id="MobiDB-lite"/>
    </source>
</evidence>
<name>A0A2P8DJ53_9ACTN</name>
<accession>A0A2P8DJ53</accession>
<organism evidence="2 3">
    <name type="scientific">Haloactinopolyspora alba</name>
    <dbReference type="NCBI Taxonomy" id="648780"/>
    <lineage>
        <taxon>Bacteria</taxon>
        <taxon>Bacillati</taxon>
        <taxon>Actinomycetota</taxon>
        <taxon>Actinomycetes</taxon>
        <taxon>Jiangellales</taxon>
        <taxon>Jiangellaceae</taxon>
        <taxon>Haloactinopolyspora</taxon>
    </lineage>
</organism>
<dbReference type="InterPro" id="IPR045642">
    <property type="entry name" value="DUF6406"/>
</dbReference>
<reference evidence="2 3" key="1">
    <citation type="submission" date="2018-03" db="EMBL/GenBank/DDBJ databases">
        <title>Genomic Encyclopedia of Archaeal and Bacterial Type Strains, Phase II (KMG-II): from individual species to whole genera.</title>
        <authorList>
            <person name="Goeker M."/>
        </authorList>
    </citation>
    <scope>NUCLEOTIDE SEQUENCE [LARGE SCALE GENOMIC DNA]</scope>
    <source>
        <strain evidence="2 3">DSM 45211</strain>
    </source>
</reference>
<dbReference type="EMBL" id="PYGE01000023">
    <property type="protein sequence ID" value="PSK97253.1"/>
    <property type="molecule type" value="Genomic_DNA"/>
</dbReference>
<dbReference type="Pfam" id="PF19944">
    <property type="entry name" value="DUF6406"/>
    <property type="match status" value="1"/>
</dbReference>
<gene>
    <name evidence="2" type="ORF">CLV30_12352</name>
</gene>
<feature type="region of interest" description="Disordered" evidence="1">
    <location>
        <begin position="111"/>
        <end position="132"/>
    </location>
</feature>
<sequence>MIATRPRHPVAAAAALALLFGAGCSDDGPDRVTSETAAPESADTITLRQGVPHWLDDARERSLAIMSISTDPVRADIGYLVDGENDVHTLGIDDTIDVEGKTWRVVEITPGDAEAAPGDGGGSVELAEAEAG</sequence>
<dbReference type="Proteomes" id="UP000243528">
    <property type="component" value="Unassembled WGS sequence"/>
</dbReference>
<protein>
    <submittedName>
        <fullName evidence="2">Uncharacterized protein</fullName>
    </submittedName>
</protein>
<evidence type="ECO:0000313" key="3">
    <source>
        <dbReference type="Proteomes" id="UP000243528"/>
    </source>
</evidence>
<evidence type="ECO:0000313" key="2">
    <source>
        <dbReference type="EMBL" id="PSK97253.1"/>
    </source>
</evidence>
<dbReference type="RefSeq" id="WP_106539456.1">
    <property type="nucleotide sequence ID" value="NZ_PYGE01000023.1"/>
</dbReference>
<dbReference type="PROSITE" id="PS51257">
    <property type="entry name" value="PROKAR_LIPOPROTEIN"/>
    <property type="match status" value="1"/>
</dbReference>
<comment type="caution">
    <text evidence="2">The sequence shown here is derived from an EMBL/GenBank/DDBJ whole genome shotgun (WGS) entry which is preliminary data.</text>
</comment>
<keyword evidence="3" id="KW-1185">Reference proteome</keyword>
<proteinExistence type="predicted"/>
<dbReference type="AlphaFoldDB" id="A0A2P8DJ53"/>